<name>A0A4P6ESN2_9BACL</name>
<accession>A0A4P6ESN2</accession>
<keyword evidence="1" id="KW-0472">Membrane</keyword>
<keyword evidence="2" id="KW-0732">Signal</keyword>
<evidence type="ECO:0000313" key="3">
    <source>
        <dbReference type="EMBL" id="QAY66140.1"/>
    </source>
</evidence>
<dbReference type="EMBL" id="CP035492">
    <property type="protein sequence ID" value="QAY66140.1"/>
    <property type="molecule type" value="Genomic_DNA"/>
</dbReference>
<evidence type="ECO:0000256" key="1">
    <source>
        <dbReference type="SAM" id="Phobius"/>
    </source>
</evidence>
<dbReference type="Proteomes" id="UP000293568">
    <property type="component" value="Chromosome"/>
</dbReference>
<feature type="transmembrane region" description="Helical" evidence="1">
    <location>
        <begin position="253"/>
        <end position="272"/>
    </location>
</feature>
<dbReference type="InterPro" id="IPR014231">
    <property type="entry name" value="Spore_YpjB"/>
</dbReference>
<sequence length="286" mass="30831">MSMFKRVIVPAIICVVLTISSVASVWAHAAGTGRTASEDAASDKFARLADALYDAAKQSNRQAGYINIQQLQNMAVSLKTNHPGQSDGWNLIEQSAADIKKTLAGNSASTDWLTDAARIQLAGDALIHPEAPLWYSYEAVMRDDLDRVKKAWSRNDGAGALSARGAIDSFAVHLDRIEAAASLQQDPEKIADLKRRLAYTTTLLDAGIGNHASPEWIGRSIDELSVSLTGLFEGTAAAEPLPAIAPLHTGNPISWILLLGAFIMGVLAFAGYRKYKQQPYGIKPFR</sequence>
<dbReference type="Pfam" id="PF09577">
    <property type="entry name" value="Spore_YpjB"/>
    <property type="match status" value="1"/>
</dbReference>
<keyword evidence="1" id="KW-1133">Transmembrane helix</keyword>
<dbReference type="OrthoDB" id="2464294at2"/>
<gene>
    <name evidence="3" type="ORF">ET464_06765</name>
</gene>
<evidence type="ECO:0000313" key="4">
    <source>
        <dbReference type="Proteomes" id="UP000293568"/>
    </source>
</evidence>
<feature type="signal peptide" evidence="2">
    <location>
        <begin position="1"/>
        <end position="29"/>
    </location>
</feature>
<dbReference type="AlphaFoldDB" id="A0A4P6ESN2"/>
<keyword evidence="4" id="KW-1185">Reference proteome</keyword>
<dbReference type="KEGG" id="pprt:ET464_06765"/>
<keyword evidence="1" id="KW-0812">Transmembrane</keyword>
<organism evidence="3 4">
    <name type="scientific">Paenibacillus protaetiae</name>
    <dbReference type="NCBI Taxonomy" id="2509456"/>
    <lineage>
        <taxon>Bacteria</taxon>
        <taxon>Bacillati</taxon>
        <taxon>Bacillota</taxon>
        <taxon>Bacilli</taxon>
        <taxon>Bacillales</taxon>
        <taxon>Paenibacillaceae</taxon>
        <taxon>Paenibacillus</taxon>
    </lineage>
</organism>
<protein>
    <recommendedName>
        <fullName evidence="5">Sporulation protein</fullName>
    </recommendedName>
</protein>
<feature type="chain" id="PRO_5020495618" description="Sporulation protein" evidence="2">
    <location>
        <begin position="30"/>
        <end position="286"/>
    </location>
</feature>
<evidence type="ECO:0008006" key="5">
    <source>
        <dbReference type="Google" id="ProtNLM"/>
    </source>
</evidence>
<proteinExistence type="predicted"/>
<reference evidence="3 4" key="1">
    <citation type="submission" date="2019-01" db="EMBL/GenBank/DDBJ databases">
        <title>Genome sequencing of strain FW100M-2.</title>
        <authorList>
            <person name="Heo J."/>
            <person name="Kim S.-J."/>
            <person name="Kim J.-S."/>
            <person name="Hong S.-B."/>
            <person name="Kwon S.-W."/>
        </authorList>
    </citation>
    <scope>NUCLEOTIDE SEQUENCE [LARGE SCALE GENOMIC DNA]</scope>
    <source>
        <strain evidence="3 4">FW100M-2</strain>
    </source>
</reference>
<evidence type="ECO:0000256" key="2">
    <source>
        <dbReference type="SAM" id="SignalP"/>
    </source>
</evidence>